<comment type="caution">
    <text evidence="1">The sequence shown here is derived from an EMBL/GenBank/DDBJ whole genome shotgun (WGS) entry which is preliminary data.</text>
</comment>
<reference evidence="1 2" key="1">
    <citation type="submission" date="2015-01" db="EMBL/GenBank/DDBJ databases">
        <title>Evolution of Trichinella species and genotypes.</title>
        <authorList>
            <person name="Korhonen P.K."/>
            <person name="Edoardo P."/>
            <person name="Giuseppe L.R."/>
            <person name="Gasser R.B."/>
        </authorList>
    </citation>
    <scope>NUCLEOTIDE SEQUENCE [LARGE SCALE GENOMIC DNA]</scope>
    <source>
        <strain evidence="1">ISS1029</strain>
    </source>
</reference>
<proteinExistence type="predicted"/>
<dbReference type="EMBL" id="JYDP01000136">
    <property type="protein sequence ID" value="KRZ05590.1"/>
    <property type="molecule type" value="Genomic_DNA"/>
</dbReference>
<sequence length="370" mass="41872">METLAERMELKLGLLLSGFLEDANYAPWALVRWLWMPFEASSMCRQRIKCSSFFSPMSGICYTAKRSPKFTSDPPRVLYHTAVSLRQNQYGVFSTRLVNHFEVKVSHPIQQADYNHSDSTISESTTESHAPGSSCCHRTASAASASASKSTTRRLLDRSCFFRVRAVALIMQRIPERPGLQAMQHICEPFQVPLLCLYEDDDSMIQIDEASFPCQPVIAVVIISWNTAGALQRLNGIILNHKSACFPRCKEVALRQSDSQLPISEDGQRILPEFLRTSTTDDGFKHTSLKHFAQNMDYDSIMRKREIKRWLSLWAGSTHLDFRPHQIHRVGGVLICCIVKISSPPASQVCPFPNGAANTCIHLREKRLRR</sequence>
<name>A0A0V1H5F1_9BILA</name>
<dbReference type="AlphaFoldDB" id="A0A0V1H5F1"/>
<organism evidence="1 2">
    <name type="scientific">Trichinella zimbabwensis</name>
    <dbReference type="NCBI Taxonomy" id="268475"/>
    <lineage>
        <taxon>Eukaryota</taxon>
        <taxon>Metazoa</taxon>
        <taxon>Ecdysozoa</taxon>
        <taxon>Nematoda</taxon>
        <taxon>Enoplea</taxon>
        <taxon>Dorylaimia</taxon>
        <taxon>Trichinellida</taxon>
        <taxon>Trichinellidae</taxon>
        <taxon>Trichinella</taxon>
    </lineage>
</organism>
<evidence type="ECO:0000313" key="2">
    <source>
        <dbReference type="Proteomes" id="UP000055024"/>
    </source>
</evidence>
<accession>A0A0V1H5F1</accession>
<dbReference type="Proteomes" id="UP000055024">
    <property type="component" value="Unassembled WGS sequence"/>
</dbReference>
<protein>
    <submittedName>
        <fullName evidence="1">Uncharacterized protein</fullName>
    </submittedName>
</protein>
<evidence type="ECO:0000313" key="1">
    <source>
        <dbReference type="EMBL" id="KRZ05590.1"/>
    </source>
</evidence>
<keyword evidence="2" id="KW-1185">Reference proteome</keyword>
<gene>
    <name evidence="1" type="ORF">T11_4853</name>
</gene>